<feature type="domain" description="NTP pyrophosphohydrolase MazG-like" evidence="1">
    <location>
        <begin position="175"/>
        <end position="239"/>
    </location>
</feature>
<dbReference type="NCBIfam" id="NF007113">
    <property type="entry name" value="PRK09562.1"/>
    <property type="match status" value="1"/>
</dbReference>
<evidence type="ECO:0000313" key="2">
    <source>
        <dbReference type="EMBL" id="GAA0855606.1"/>
    </source>
</evidence>
<dbReference type="PANTHER" id="PTHR30522">
    <property type="entry name" value="NUCLEOSIDE TRIPHOSPHATE PYROPHOSPHOHYDROLASE"/>
    <property type="match status" value="1"/>
</dbReference>
<evidence type="ECO:0000259" key="1">
    <source>
        <dbReference type="Pfam" id="PF03819"/>
    </source>
</evidence>
<dbReference type="NCBIfam" id="TIGR00444">
    <property type="entry name" value="mazG"/>
    <property type="match status" value="1"/>
</dbReference>
<protein>
    <submittedName>
        <fullName evidence="2">Nucleoside triphosphate pyrophosphohydrolase</fullName>
    </submittedName>
</protein>
<feature type="domain" description="NTP pyrophosphohydrolase MazG-like" evidence="1">
    <location>
        <begin position="33"/>
        <end position="106"/>
    </location>
</feature>
<dbReference type="Gene3D" id="1.10.287.1080">
    <property type="entry name" value="MazG-like"/>
    <property type="match status" value="2"/>
</dbReference>
<proteinExistence type="predicted"/>
<dbReference type="InterPro" id="IPR048015">
    <property type="entry name" value="NTP-PPase_MazG-like_N"/>
</dbReference>
<dbReference type="InterPro" id="IPR048011">
    <property type="entry name" value="NTP-PPase_MazG-like_C"/>
</dbReference>
<dbReference type="EMBL" id="BAAAFD010000003">
    <property type="protein sequence ID" value="GAA0855606.1"/>
    <property type="molecule type" value="Genomic_DNA"/>
</dbReference>
<dbReference type="PANTHER" id="PTHR30522:SF0">
    <property type="entry name" value="NUCLEOSIDE TRIPHOSPHATE PYROPHOSPHOHYDROLASE"/>
    <property type="match status" value="1"/>
</dbReference>
<dbReference type="SUPFAM" id="SSF101386">
    <property type="entry name" value="all-alpha NTP pyrophosphatases"/>
    <property type="match status" value="2"/>
</dbReference>
<reference evidence="3" key="1">
    <citation type="journal article" date="2019" name="Int. J. Syst. Evol. Microbiol.">
        <title>The Global Catalogue of Microorganisms (GCM) 10K type strain sequencing project: providing services to taxonomists for standard genome sequencing and annotation.</title>
        <authorList>
            <consortium name="The Broad Institute Genomics Platform"/>
            <consortium name="The Broad Institute Genome Sequencing Center for Infectious Disease"/>
            <person name="Wu L."/>
            <person name="Ma J."/>
        </authorList>
    </citation>
    <scope>NUCLEOTIDE SEQUENCE [LARGE SCALE GENOMIC DNA]</scope>
    <source>
        <strain evidence="3">JCM 15896</strain>
    </source>
</reference>
<sequence length="269" mass="30893">MPQSKAYPQLDRLLSVMRQLRDPETGCPWDQQQSFETIVPYTIEEAYEVADAIARGNMNDVKDELGDLLFQVVFYAQLGEEQQVFDFENIAQGIADKLIRRHPHVFENVTDMSTEQLSQSWDAIKRQEQQQKSAPQTDSILANIPLGMAPLIRAQKLQNRCAKVGFDWPQVEPVIDKVKEEVAEVMEELEKPIHDQSKIEEEIGDLLFAVVNLARHLKVDSETAIRKANAKFEQRFKQVELLLKEQGRSLESSDLDTMEAAWQQVKKLQ</sequence>
<gene>
    <name evidence="2" type="primary">mazG</name>
    <name evidence="2" type="ORF">GCM10009114_14830</name>
</gene>
<comment type="caution">
    <text evidence="2">The sequence shown here is derived from an EMBL/GenBank/DDBJ whole genome shotgun (WGS) entry which is preliminary data.</text>
</comment>
<name>A0ABP3WTR5_9ALTE</name>
<dbReference type="InterPro" id="IPR004518">
    <property type="entry name" value="MazG-like_dom"/>
</dbReference>
<dbReference type="CDD" id="cd11529">
    <property type="entry name" value="NTP-PPase_MazG_Cterm"/>
    <property type="match status" value="1"/>
</dbReference>
<dbReference type="InterPro" id="IPR011551">
    <property type="entry name" value="NTP_PyrPHydrolase_MazG"/>
</dbReference>
<keyword evidence="3" id="KW-1185">Reference proteome</keyword>
<accession>A0ABP3WTR5</accession>
<dbReference type="Pfam" id="PF03819">
    <property type="entry name" value="MazG"/>
    <property type="match status" value="2"/>
</dbReference>
<dbReference type="RefSeq" id="WP_343858241.1">
    <property type="nucleotide sequence ID" value="NZ_BAAAFD010000003.1"/>
</dbReference>
<dbReference type="Proteomes" id="UP001500359">
    <property type="component" value="Unassembled WGS sequence"/>
</dbReference>
<organism evidence="2 3">
    <name type="scientific">Aliiglaciecola litoralis</name>
    <dbReference type="NCBI Taxonomy" id="582857"/>
    <lineage>
        <taxon>Bacteria</taxon>
        <taxon>Pseudomonadati</taxon>
        <taxon>Pseudomonadota</taxon>
        <taxon>Gammaproteobacteria</taxon>
        <taxon>Alteromonadales</taxon>
        <taxon>Alteromonadaceae</taxon>
        <taxon>Aliiglaciecola</taxon>
    </lineage>
</organism>
<evidence type="ECO:0000313" key="3">
    <source>
        <dbReference type="Proteomes" id="UP001500359"/>
    </source>
</evidence>
<dbReference type="CDD" id="cd11528">
    <property type="entry name" value="NTP-PPase_MazG_Nterm"/>
    <property type="match status" value="1"/>
</dbReference>